<dbReference type="InterPro" id="IPR050110">
    <property type="entry name" value="Glyoxalase_II_hydrolase"/>
</dbReference>
<dbReference type="OrthoDB" id="9802248at2"/>
<dbReference type="AlphaFoldDB" id="A0A5K7Z070"/>
<dbReference type="EC" id="3.1.2.6" evidence="2"/>
<evidence type="ECO:0000256" key="5">
    <source>
        <dbReference type="ARBA" id="ARBA00022833"/>
    </source>
</evidence>
<keyword evidence="3" id="KW-0479">Metal-binding</keyword>
<evidence type="ECO:0000256" key="3">
    <source>
        <dbReference type="ARBA" id="ARBA00022723"/>
    </source>
</evidence>
<comment type="pathway">
    <text evidence="1">Secondary metabolite metabolism; methylglyoxal degradation; (R)-lactate from methylglyoxal: step 2/2.</text>
</comment>
<dbReference type="SMART" id="SM00849">
    <property type="entry name" value="Lactamase_B"/>
    <property type="match status" value="1"/>
</dbReference>
<dbReference type="GO" id="GO:0046872">
    <property type="term" value="F:metal ion binding"/>
    <property type="evidence" value="ECO:0007669"/>
    <property type="project" value="UniProtKB-KW"/>
</dbReference>
<dbReference type="SUPFAM" id="SSF56281">
    <property type="entry name" value="Metallo-hydrolase/oxidoreductase"/>
    <property type="match status" value="1"/>
</dbReference>
<evidence type="ECO:0000259" key="7">
    <source>
        <dbReference type="SMART" id="SM00849"/>
    </source>
</evidence>
<dbReference type="InterPro" id="IPR001279">
    <property type="entry name" value="Metallo-B-lactamas"/>
</dbReference>
<evidence type="ECO:0000313" key="8">
    <source>
        <dbReference type="EMBL" id="BBO71884.1"/>
    </source>
</evidence>
<dbReference type="Proteomes" id="UP000427906">
    <property type="component" value="Chromosome"/>
</dbReference>
<dbReference type="Gene3D" id="3.60.15.10">
    <property type="entry name" value="Ribonuclease Z/Hydroxyacylglutathione hydrolase-like"/>
    <property type="match status" value="1"/>
</dbReference>
<protein>
    <recommendedName>
        <fullName evidence="2">hydroxyacylglutathione hydrolase</fullName>
        <ecNumber evidence="2">3.1.2.6</ecNumber>
    </recommendedName>
    <alternativeName>
        <fullName evidence="6">Glyoxalase II</fullName>
    </alternativeName>
</protein>
<dbReference type="RefSeq" id="WP_155319659.1">
    <property type="nucleotide sequence ID" value="NZ_AP021874.1"/>
</dbReference>
<evidence type="ECO:0000256" key="1">
    <source>
        <dbReference type="ARBA" id="ARBA00004963"/>
    </source>
</evidence>
<evidence type="ECO:0000313" key="9">
    <source>
        <dbReference type="Proteomes" id="UP000427906"/>
    </source>
</evidence>
<evidence type="ECO:0000256" key="2">
    <source>
        <dbReference type="ARBA" id="ARBA00011917"/>
    </source>
</evidence>
<dbReference type="InterPro" id="IPR032282">
    <property type="entry name" value="HAGH_C"/>
</dbReference>
<feature type="domain" description="Metallo-beta-lactamase" evidence="7">
    <location>
        <begin position="11"/>
        <end position="154"/>
    </location>
</feature>
<dbReference type="PANTHER" id="PTHR43705">
    <property type="entry name" value="HYDROXYACYLGLUTATHIONE HYDROLASE"/>
    <property type="match status" value="1"/>
</dbReference>
<evidence type="ECO:0000256" key="4">
    <source>
        <dbReference type="ARBA" id="ARBA00022801"/>
    </source>
</evidence>
<keyword evidence="5" id="KW-0862">Zinc</keyword>
<sequence>MKIKQFLYGGDNLGYLLYTGTHALAIDGGAVDDIVGFVRKNNLTLSLVTNTHGHGDHTTGTRQLVNATGASYLDHRRFVDGQTIGLAGGSVTVRLTPGHTTDSVTFAADDFLITGDTLFNGTVGNCFSGDLKAFHRSIRLLMGYPGSHRIYAGHDYVAASLAFARQLTPDNSAIDAYAARYDRSHVVSTLDDELAVNPYLRFNAPDIISILKLNGLPTASEYQRWEGIMSIE</sequence>
<dbReference type="InterPro" id="IPR036866">
    <property type="entry name" value="RibonucZ/Hydroxyglut_hydro"/>
</dbReference>
<dbReference type="KEGG" id="dalk:DSCA_58140"/>
<evidence type="ECO:0000256" key="6">
    <source>
        <dbReference type="ARBA" id="ARBA00031044"/>
    </source>
</evidence>
<reference evidence="8 9" key="1">
    <citation type="submission" date="2019-11" db="EMBL/GenBank/DDBJ databases">
        <title>Comparative genomics of hydrocarbon-degrading Desulfosarcina strains.</title>
        <authorList>
            <person name="Watanabe M."/>
            <person name="Kojima H."/>
            <person name="Fukui M."/>
        </authorList>
    </citation>
    <scope>NUCLEOTIDE SEQUENCE [LARGE SCALE GENOMIC DNA]</scope>
    <source>
        <strain evidence="8 9">PL12</strain>
    </source>
</reference>
<keyword evidence="4 8" id="KW-0378">Hydrolase</keyword>
<dbReference type="PANTHER" id="PTHR43705:SF1">
    <property type="entry name" value="HYDROXYACYLGLUTATHIONE HYDROLASE GLOB"/>
    <property type="match status" value="1"/>
</dbReference>
<dbReference type="Pfam" id="PF16123">
    <property type="entry name" value="HAGH_C"/>
    <property type="match status" value="1"/>
</dbReference>
<dbReference type="GO" id="GO:0004416">
    <property type="term" value="F:hydroxyacylglutathione hydrolase activity"/>
    <property type="evidence" value="ECO:0007669"/>
    <property type="project" value="UniProtKB-EC"/>
</dbReference>
<proteinExistence type="predicted"/>
<accession>A0A5K7Z070</accession>
<organism evidence="8 9">
    <name type="scientific">Desulfosarcina alkanivorans</name>
    <dbReference type="NCBI Taxonomy" id="571177"/>
    <lineage>
        <taxon>Bacteria</taxon>
        <taxon>Pseudomonadati</taxon>
        <taxon>Thermodesulfobacteriota</taxon>
        <taxon>Desulfobacteria</taxon>
        <taxon>Desulfobacterales</taxon>
        <taxon>Desulfosarcinaceae</taxon>
        <taxon>Desulfosarcina</taxon>
    </lineage>
</organism>
<name>A0A5K7Z070_9BACT</name>
<gene>
    <name evidence="8" type="primary">gloB</name>
    <name evidence="8" type="ORF">DSCA_58140</name>
</gene>
<dbReference type="EMBL" id="AP021874">
    <property type="protein sequence ID" value="BBO71884.1"/>
    <property type="molecule type" value="Genomic_DNA"/>
</dbReference>
<keyword evidence="9" id="KW-1185">Reference proteome</keyword>